<gene>
    <name evidence="3" type="ORF">J2853_005406</name>
</gene>
<organism evidence="3 4">
    <name type="scientific">Streptosporangium lutulentum</name>
    <dbReference type="NCBI Taxonomy" id="1461250"/>
    <lineage>
        <taxon>Bacteria</taxon>
        <taxon>Bacillati</taxon>
        <taxon>Actinomycetota</taxon>
        <taxon>Actinomycetes</taxon>
        <taxon>Streptosporangiales</taxon>
        <taxon>Streptosporangiaceae</taxon>
        <taxon>Streptosporangium</taxon>
    </lineage>
</organism>
<dbReference type="PANTHER" id="PTHR33392:SF6">
    <property type="entry name" value="POLYISOPRENYL-TEICHOIC ACID--PEPTIDOGLYCAN TEICHOIC ACID TRANSFERASE TAGU"/>
    <property type="match status" value="1"/>
</dbReference>
<dbReference type="PANTHER" id="PTHR33392">
    <property type="entry name" value="POLYISOPRENYL-TEICHOIC ACID--PEPTIDOGLYCAN TEICHOIC ACID TRANSFERASE TAGU"/>
    <property type="match status" value="1"/>
</dbReference>
<evidence type="ECO:0000256" key="1">
    <source>
        <dbReference type="ARBA" id="ARBA00006068"/>
    </source>
</evidence>
<keyword evidence="4" id="KW-1185">Reference proteome</keyword>
<reference evidence="3 4" key="1">
    <citation type="submission" date="2023-07" db="EMBL/GenBank/DDBJ databases">
        <title>Sequencing the genomes of 1000 actinobacteria strains.</title>
        <authorList>
            <person name="Klenk H.-P."/>
        </authorList>
    </citation>
    <scope>NUCLEOTIDE SEQUENCE [LARGE SCALE GENOMIC DNA]</scope>
    <source>
        <strain evidence="3 4">DSM 46740</strain>
    </source>
</reference>
<dbReference type="Proteomes" id="UP001225356">
    <property type="component" value="Unassembled WGS sequence"/>
</dbReference>
<proteinExistence type="inferred from homology"/>
<dbReference type="NCBIfam" id="TIGR00350">
    <property type="entry name" value="lytR_cpsA_psr"/>
    <property type="match status" value="1"/>
</dbReference>
<dbReference type="Pfam" id="PF03816">
    <property type="entry name" value="LytR_cpsA_psr"/>
    <property type="match status" value="1"/>
</dbReference>
<evidence type="ECO:0000313" key="3">
    <source>
        <dbReference type="EMBL" id="MDP9846195.1"/>
    </source>
</evidence>
<dbReference type="Gene3D" id="3.40.630.190">
    <property type="entry name" value="LCP protein"/>
    <property type="match status" value="1"/>
</dbReference>
<name>A0ABT9QHG3_9ACTN</name>
<comment type="caution">
    <text evidence="3">The sequence shown here is derived from an EMBL/GenBank/DDBJ whole genome shotgun (WGS) entry which is preliminary data.</text>
</comment>
<feature type="domain" description="Cell envelope-related transcriptional attenuator" evidence="2">
    <location>
        <begin position="100"/>
        <end position="244"/>
    </location>
</feature>
<dbReference type="EMBL" id="JAUSQU010000001">
    <property type="protein sequence ID" value="MDP9846195.1"/>
    <property type="molecule type" value="Genomic_DNA"/>
</dbReference>
<accession>A0ABT9QHG3</accession>
<dbReference type="InterPro" id="IPR004474">
    <property type="entry name" value="LytR_CpsA_psr"/>
</dbReference>
<evidence type="ECO:0000313" key="4">
    <source>
        <dbReference type="Proteomes" id="UP001225356"/>
    </source>
</evidence>
<dbReference type="InterPro" id="IPR050922">
    <property type="entry name" value="LytR/CpsA/Psr_CW_biosynth"/>
</dbReference>
<protein>
    <submittedName>
        <fullName evidence="3">LCP family protein required for cell wall assembly</fullName>
    </submittedName>
</protein>
<comment type="similarity">
    <text evidence="1">Belongs to the LytR/CpsA/Psr (LCP) family.</text>
</comment>
<sequence>MSDPIGASPMHRALRLLLITGTAGILMGACTAGTLYAFQSSLDSEIVRIPDALPTLESERPPPEVGVGENWLLVGTDSRSEKATTGKDATTRLWRPGEQRTDTIMLIHLSESGNRACVISIPRDSWVSVPGKGKAKINAAFSWGGPALLIKTIEKVTGVRIDHYAAIDFQGFSSATDSIGGVDVEIARTVRDPFNNVTWKAGRQHLNGEQALQFVRQRANLPGGDLDRIKRQQALLNSIADKVLSTETLTNPLKLNDLLRSLTKAISVDSGVTPGVLRSRMLKLTGLDSLDYVTMPVKGTGMEDSQSVVYLDLPQVRALSEAIQDDRVDDYVRENDSGNAVDEVR</sequence>
<evidence type="ECO:0000259" key="2">
    <source>
        <dbReference type="Pfam" id="PF03816"/>
    </source>
</evidence>
<dbReference type="RefSeq" id="WP_307562459.1">
    <property type="nucleotide sequence ID" value="NZ_JAUSQU010000001.1"/>
</dbReference>